<dbReference type="EMBL" id="CADCWL010000034">
    <property type="protein sequence ID" value="CAA9550549.1"/>
    <property type="molecule type" value="Genomic_DNA"/>
</dbReference>
<organism evidence="2">
    <name type="scientific">uncultured Thermomicrobiales bacterium</name>
    <dbReference type="NCBI Taxonomy" id="1645740"/>
    <lineage>
        <taxon>Bacteria</taxon>
        <taxon>Pseudomonadati</taxon>
        <taxon>Thermomicrobiota</taxon>
        <taxon>Thermomicrobia</taxon>
        <taxon>Thermomicrobiales</taxon>
        <taxon>environmental samples</taxon>
    </lineage>
</organism>
<feature type="compositionally biased region" description="Basic residues" evidence="1">
    <location>
        <begin position="52"/>
        <end position="95"/>
    </location>
</feature>
<gene>
    <name evidence="2" type="ORF">AVDCRST_MAG19-757</name>
</gene>
<protein>
    <submittedName>
        <fullName evidence="2">Uncharacterized protein</fullName>
    </submittedName>
</protein>
<feature type="non-terminal residue" evidence="2">
    <location>
        <position position="1"/>
    </location>
</feature>
<feature type="region of interest" description="Disordered" evidence="1">
    <location>
        <begin position="1"/>
        <end position="106"/>
    </location>
</feature>
<feature type="non-terminal residue" evidence="2">
    <location>
        <position position="106"/>
    </location>
</feature>
<dbReference type="AlphaFoldDB" id="A0A6J4UKV1"/>
<evidence type="ECO:0000256" key="1">
    <source>
        <dbReference type="SAM" id="MobiDB-lite"/>
    </source>
</evidence>
<feature type="compositionally biased region" description="Basic and acidic residues" evidence="1">
    <location>
        <begin position="1"/>
        <end position="12"/>
    </location>
</feature>
<accession>A0A6J4UKV1</accession>
<reference evidence="2" key="1">
    <citation type="submission" date="2020-02" db="EMBL/GenBank/DDBJ databases">
        <authorList>
            <person name="Meier V. D."/>
        </authorList>
    </citation>
    <scope>NUCLEOTIDE SEQUENCE</scope>
    <source>
        <strain evidence="2">AVDCRST_MAG19</strain>
    </source>
</reference>
<name>A0A6J4UKV1_9BACT</name>
<sequence>AHHRRDRIDGRRDRRGRATGGARGDRVGPPASEGRRAAARGERCAVVGNVSTRRRRRRYALGRRRRPPRGRGRRRRAPQPPLRGRRAGHRQRLAARQHGAGRAVVV</sequence>
<proteinExistence type="predicted"/>
<feature type="compositionally biased region" description="Basic and acidic residues" evidence="1">
    <location>
        <begin position="33"/>
        <end position="43"/>
    </location>
</feature>
<evidence type="ECO:0000313" key="2">
    <source>
        <dbReference type="EMBL" id="CAA9550549.1"/>
    </source>
</evidence>